<reference evidence="1 2" key="1">
    <citation type="journal article" date="2012" name="BMC Genomics">
        <title>Comparative genomics of the classical Bordetella subspecies: the evolution and exchange of virulence-associated diversity amongst closely related pathogens.</title>
        <authorList>
            <person name="Park J."/>
            <person name="Zhang Y."/>
            <person name="Buboltz A.M."/>
            <person name="Zhang X."/>
            <person name="Schuster S.C."/>
            <person name="Ahuja U."/>
            <person name="Liu M."/>
            <person name="Miller J.F."/>
            <person name="Sebaihia M."/>
            <person name="Bentley S.D."/>
            <person name="Parkhill J."/>
            <person name="Harvill E.T."/>
        </authorList>
    </citation>
    <scope>NUCLEOTIDE SEQUENCE [LARGE SCALE GENOMIC DNA]</scope>
    <source>
        <strain evidence="2">ATCC 9797 / DSM 5571 / CCUG 30873 / LMG 14455 / NCTC 10739 / 18323</strain>
    </source>
</reference>
<dbReference type="AlphaFoldDB" id="A0A0T7CJJ5"/>
<dbReference type="HOGENOM" id="CLU_1036939_0_0_4"/>
<name>A0A0T7CJJ5_BORP1</name>
<dbReference type="Gene3D" id="3.40.50.720">
    <property type="entry name" value="NAD(P)-binding Rossmann-like Domain"/>
    <property type="match status" value="1"/>
</dbReference>
<accession>A0A0T7CJJ5</accession>
<dbReference type="Gene3D" id="3.90.180.10">
    <property type="entry name" value="Medium-chain alcohol dehydrogenases, catalytic domain"/>
    <property type="match status" value="1"/>
</dbReference>
<organism evidence="1 2">
    <name type="scientific">Bordetella pertussis (strain ATCC 9797 / DSM 5571 / CCUG 30873 / LMG 14455 / NCTC 10739 / 18323)</name>
    <dbReference type="NCBI Taxonomy" id="568706"/>
    <lineage>
        <taxon>Bacteria</taxon>
        <taxon>Pseudomonadati</taxon>
        <taxon>Pseudomonadota</taxon>
        <taxon>Betaproteobacteria</taxon>
        <taxon>Burkholderiales</taxon>
        <taxon>Alcaligenaceae</taxon>
        <taxon>Bordetella</taxon>
    </lineage>
</organism>
<dbReference type="InterPro" id="IPR051397">
    <property type="entry name" value="Zn-ADH-like_protein"/>
</dbReference>
<dbReference type="EMBL" id="HE965805">
    <property type="protein sequence ID" value="CCJ61659.1"/>
    <property type="molecule type" value="Genomic_DNA"/>
</dbReference>
<gene>
    <name evidence="1" type="ordered locus">BN118_0234</name>
</gene>
<keyword evidence="2" id="KW-1185">Reference proteome</keyword>
<dbReference type="RefSeq" id="WP_010931612.1">
    <property type="nucleotide sequence ID" value="NC_018518.1"/>
</dbReference>
<dbReference type="SUPFAM" id="SSF51735">
    <property type="entry name" value="NAD(P)-binding Rossmann-fold domains"/>
    <property type="match status" value="1"/>
</dbReference>
<evidence type="ECO:0000313" key="2">
    <source>
        <dbReference type="Proteomes" id="UP000005250"/>
    </source>
</evidence>
<proteinExistence type="predicted"/>
<dbReference type="GO" id="GO:0016491">
    <property type="term" value="F:oxidoreductase activity"/>
    <property type="evidence" value="ECO:0007669"/>
    <property type="project" value="TreeGrafter"/>
</dbReference>
<dbReference type="PANTHER" id="PTHR43677">
    <property type="entry name" value="SHORT-CHAIN DEHYDROGENASE/REDUCTASE"/>
    <property type="match status" value="1"/>
</dbReference>
<protein>
    <submittedName>
        <fullName evidence="1">Zinc-binding dehydrogenases</fullName>
    </submittedName>
</protein>
<dbReference type="GeneID" id="69600057"/>
<dbReference type="KEGG" id="bper:BN118_0234"/>
<dbReference type="eggNOG" id="COG0604">
    <property type="taxonomic scope" value="Bacteria"/>
</dbReference>
<sequence>MRRVPENLFATRYRGSAAMTIGIAPMPSPRLRVRVQACLGDAGGLRLPGVAFIGSAGPGRRVAALATQAAAPGADIEIDAGQAWTVADGLDEQSALLLAVLWPSAWIALVEIGGLRAGQQVLVHEADTPLGLLATVLARQADASVIAAARTAGGIAAALRAGAAEGVLYGDPWPELAREHGGADLVFDPGAGRYAVASLPCARRRARMLALDMHDGPAGPPIGAAQLLRRQTSLAAAGWDLVRDAPALQRACRALPPHWPRIAALLPLRPLSLSTSQEALP</sequence>
<dbReference type="Proteomes" id="UP000005250">
    <property type="component" value="Chromosome"/>
</dbReference>
<dbReference type="PANTHER" id="PTHR43677:SF4">
    <property type="entry name" value="QUINONE OXIDOREDUCTASE-LIKE PROTEIN 2"/>
    <property type="match status" value="1"/>
</dbReference>
<dbReference type="InterPro" id="IPR036291">
    <property type="entry name" value="NAD(P)-bd_dom_sf"/>
</dbReference>
<evidence type="ECO:0000313" key="1">
    <source>
        <dbReference type="EMBL" id="CCJ61659.1"/>
    </source>
</evidence>